<dbReference type="Proteomes" id="UP000661112">
    <property type="component" value="Unassembled WGS sequence"/>
</dbReference>
<reference evidence="3 4" key="1">
    <citation type="journal article" date="2020" name="ISME J.">
        <title>Comparative genomics reveals insights into cyanobacterial evolution and habitat adaptation.</title>
        <authorList>
            <person name="Chen M.Y."/>
            <person name="Teng W.K."/>
            <person name="Zhao L."/>
            <person name="Hu C.X."/>
            <person name="Zhou Y.K."/>
            <person name="Han B.P."/>
            <person name="Song L.R."/>
            <person name="Shu W.S."/>
        </authorList>
    </citation>
    <scope>NUCLEOTIDE SEQUENCE [LARGE SCALE GENOMIC DNA]</scope>
    <source>
        <strain evidence="3 4">FACHB-119</strain>
    </source>
</reference>
<accession>A0ABR8CZU5</accession>
<name>A0ABR8CZU5_9NOST</name>
<evidence type="ECO:0000256" key="1">
    <source>
        <dbReference type="SAM" id="MobiDB-lite"/>
    </source>
</evidence>
<evidence type="ECO:0000313" key="4">
    <source>
        <dbReference type="Proteomes" id="UP000661112"/>
    </source>
</evidence>
<feature type="compositionally biased region" description="Polar residues" evidence="1">
    <location>
        <begin position="303"/>
        <end position="333"/>
    </location>
</feature>
<dbReference type="Pfam" id="PF13699">
    <property type="entry name" value="eCIS_core"/>
    <property type="match status" value="1"/>
</dbReference>
<feature type="compositionally biased region" description="Polar residues" evidence="1">
    <location>
        <begin position="10"/>
        <end position="26"/>
    </location>
</feature>
<feature type="domain" description="eCIS core" evidence="2">
    <location>
        <begin position="86"/>
        <end position="162"/>
    </location>
</feature>
<evidence type="ECO:0000259" key="2">
    <source>
        <dbReference type="Pfam" id="PF13699"/>
    </source>
</evidence>
<organism evidence="3 4">
    <name type="scientific">Anabaena azotica FACHB-119</name>
    <dbReference type="NCBI Taxonomy" id="947527"/>
    <lineage>
        <taxon>Bacteria</taxon>
        <taxon>Bacillati</taxon>
        <taxon>Cyanobacteriota</taxon>
        <taxon>Cyanophyceae</taxon>
        <taxon>Nostocales</taxon>
        <taxon>Nostocaceae</taxon>
        <taxon>Anabaena</taxon>
        <taxon>Anabaena azotica</taxon>
    </lineage>
</organism>
<dbReference type="EMBL" id="JACJSG010000007">
    <property type="protein sequence ID" value="MBD2500372.1"/>
    <property type="molecule type" value="Genomic_DNA"/>
</dbReference>
<keyword evidence="4" id="KW-1185">Reference proteome</keyword>
<feature type="compositionally biased region" description="Polar residues" evidence="1">
    <location>
        <begin position="350"/>
        <end position="364"/>
    </location>
</feature>
<comment type="caution">
    <text evidence="3">The sequence shown here is derived from an EMBL/GenBank/DDBJ whole genome shotgun (WGS) entry which is preliminary data.</text>
</comment>
<sequence>MSWIEKLHTKSQANLTTPGVQKQQTPQEEELQMKSADDSSWLQRQAAPEEELQMKPMVQRRPGVDGMAATSDLETSIQQSRGGGQPLADEIKQLMEQAFGADFGGVRIHTDAQSDKLNQSIQARAFTTGQDIFFRQGEYSPGSNTGKELLAHELTHVVQQNGSAVQRKTNPSADIVKQVSEPPNIEEVSTPSADIGIQRLCHECEQEQQQLSTTQPPEERLQAKEIAGYTININPDLPSLSNPSLQTKQQVTGESQEQETAKEQFALQVLVNSPGGEPSPTSAEGTEPPPDSPQQPEARENALVNQGQAVKSQTPKSTKSVEIATPQNKSPVKSTDDKAAEEQGKGLENTPASQALEQSPQQNPEEIGKTASPDQDGKTENIPASQALEQVVGSNVVMSDPLTRKQLAQIRMVKLLRDKVKG</sequence>
<feature type="compositionally biased region" description="Polar residues" evidence="1">
    <location>
        <begin position="239"/>
        <end position="255"/>
    </location>
</feature>
<proteinExistence type="predicted"/>
<feature type="region of interest" description="Disordered" evidence="1">
    <location>
        <begin position="1"/>
        <end position="85"/>
    </location>
</feature>
<feature type="compositionally biased region" description="Basic and acidic residues" evidence="1">
    <location>
        <begin position="334"/>
        <end position="345"/>
    </location>
</feature>
<protein>
    <submittedName>
        <fullName evidence="3">DUF4157 domain-containing protein</fullName>
    </submittedName>
</protein>
<evidence type="ECO:0000313" key="3">
    <source>
        <dbReference type="EMBL" id="MBD2500372.1"/>
    </source>
</evidence>
<gene>
    <name evidence="3" type="ORF">H6G83_07020</name>
</gene>
<dbReference type="InterPro" id="IPR025295">
    <property type="entry name" value="eCIS_core_dom"/>
</dbReference>
<feature type="region of interest" description="Disordered" evidence="1">
    <location>
        <begin position="234"/>
        <end position="387"/>
    </location>
</feature>